<dbReference type="PANTHER" id="PTHR23028">
    <property type="entry name" value="ACETYLTRANSFERASE"/>
    <property type="match status" value="1"/>
</dbReference>
<feature type="transmembrane region" description="Helical" evidence="1">
    <location>
        <begin position="245"/>
        <end position="262"/>
    </location>
</feature>
<gene>
    <name evidence="3" type="ORF">GM676_09140</name>
</gene>
<dbReference type="InterPro" id="IPR002656">
    <property type="entry name" value="Acyl_transf_3_dom"/>
</dbReference>
<organism evidence="3 4">
    <name type="scientific">Duganella radicis</name>
    <dbReference type="NCBI Taxonomy" id="551988"/>
    <lineage>
        <taxon>Bacteria</taxon>
        <taxon>Pseudomonadati</taxon>
        <taxon>Pseudomonadota</taxon>
        <taxon>Betaproteobacteria</taxon>
        <taxon>Burkholderiales</taxon>
        <taxon>Oxalobacteraceae</taxon>
        <taxon>Telluria group</taxon>
        <taxon>Duganella</taxon>
    </lineage>
</organism>
<feature type="transmembrane region" description="Helical" evidence="1">
    <location>
        <begin position="17"/>
        <end position="37"/>
    </location>
</feature>
<evidence type="ECO:0000256" key="1">
    <source>
        <dbReference type="SAM" id="Phobius"/>
    </source>
</evidence>
<feature type="transmembrane region" description="Helical" evidence="1">
    <location>
        <begin position="156"/>
        <end position="174"/>
    </location>
</feature>
<feature type="transmembrane region" description="Helical" evidence="1">
    <location>
        <begin position="91"/>
        <end position="110"/>
    </location>
</feature>
<keyword evidence="3" id="KW-0012">Acyltransferase</keyword>
<dbReference type="Proteomes" id="UP000475582">
    <property type="component" value="Unassembled WGS sequence"/>
</dbReference>
<feature type="transmembrane region" description="Helical" evidence="1">
    <location>
        <begin position="303"/>
        <end position="322"/>
    </location>
</feature>
<accession>A0A6L6PG90</accession>
<evidence type="ECO:0000313" key="4">
    <source>
        <dbReference type="Proteomes" id="UP000475582"/>
    </source>
</evidence>
<feature type="transmembrane region" description="Helical" evidence="1">
    <location>
        <begin position="49"/>
        <end position="71"/>
    </location>
</feature>
<dbReference type="Pfam" id="PF01757">
    <property type="entry name" value="Acyl_transf_3"/>
    <property type="match status" value="1"/>
</dbReference>
<keyword evidence="1" id="KW-0472">Membrane</keyword>
<feature type="transmembrane region" description="Helical" evidence="1">
    <location>
        <begin position="122"/>
        <end position="144"/>
    </location>
</feature>
<dbReference type="EMBL" id="WNKY01000007">
    <property type="protein sequence ID" value="MTV37749.1"/>
    <property type="molecule type" value="Genomic_DNA"/>
</dbReference>
<keyword evidence="1" id="KW-1133">Transmembrane helix</keyword>
<dbReference type="AlphaFoldDB" id="A0A6L6PG90"/>
<feature type="transmembrane region" description="Helical" evidence="1">
    <location>
        <begin position="274"/>
        <end position="291"/>
    </location>
</feature>
<name>A0A6L6PG90_9BURK</name>
<feature type="transmembrane region" description="Helical" evidence="1">
    <location>
        <begin position="342"/>
        <end position="365"/>
    </location>
</feature>
<evidence type="ECO:0000313" key="3">
    <source>
        <dbReference type="EMBL" id="MTV37749.1"/>
    </source>
</evidence>
<comment type="caution">
    <text evidence="3">The sequence shown here is derived from an EMBL/GenBank/DDBJ whole genome shotgun (WGS) entry which is preliminary data.</text>
</comment>
<dbReference type="PANTHER" id="PTHR23028:SF134">
    <property type="entry name" value="PUTATIVE (AFU_ORTHOLOGUE AFUA_4G08520)-RELATED"/>
    <property type="match status" value="1"/>
</dbReference>
<evidence type="ECO:0000259" key="2">
    <source>
        <dbReference type="Pfam" id="PF01757"/>
    </source>
</evidence>
<sequence>MVNSSAPVGFADTKRHYAILDGLRGVAALMVVAFHLFEAHAASRFEQIINHGYLAVDFFFVLSGFVIGYAYDDRWRTMSAMEFFKRRLVRLHPMIVVAMLIGAAMFYFQASPIFPKIQDTPLWLMMVVMVIGMTLMPVGAALDIRGWGEMHPLNGPAWSLFYEYVANLLYALFVRKFSNTVLALCVLAAGGALVHYCLTGPNGDVIGGWSLDPAQMRIGLTRLLYPFFAGLLLSRVVTVGRIKHAFLLSSAIIVAALALPRLGGASELWKNGLYDALCIVLVFPLVVYIGASGQVNTRLGARICSFIGAISYPIYIIHYPFVYAYTAWVAKGKVPLAEALPWTIATFAACIAVAYVCLTFYDIPLRQWLTDRLMRKGVKPALSPLSGN</sequence>
<keyword evidence="4" id="KW-1185">Reference proteome</keyword>
<proteinExistence type="predicted"/>
<protein>
    <submittedName>
        <fullName evidence="3">Acyltransferase family protein</fullName>
    </submittedName>
</protein>
<dbReference type="GO" id="GO:0016747">
    <property type="term" value="F:acyltransferase activity, transferring groups other than amino-acyl groups"/>
    <property type="evidence" value="ECO:0007669"/>
    <property type="project" value="InterPro"/>
</dbReference>
<feature type="transmembrane region" description="Helical" evidence="1">
    <location>
        <begin position="218"/>
        <end position="238"/>
    </location>
</feature>
<reference evidence="3 4" key="1">
    <citation type="submission" date="2019-11" db="EMBL/GenBank/DDBJ databases">
        <title>Type strains purchased from KCTC, JCM and DSMZ.</title>
        <authorList>
            <person name="Lu H."/>
        </authorList>
    </citation>
    <scope>NUCLEOTIDE SEQUENCE [LARGE SCALE GENOMIC DNA]</scope>
    <source>
        <strain evidence="3 4">KCTC 22382</strain>
    </source>
</reference>
<dbReference type="RefSeq" id="WP_371866165.1">
    <property type="nucleotide sequence ID" value="NZ_WNKY01000007.1"/>
</dbReference>
<feature type="domain" description="Acyltransferase 3" evidence="2">
    <location>
        <begin position="19"/>
        <end position="357"/>
    </location>
</feature>
<feature type="transmembrane region" description="Helical" evidence="1">
    <location>
        <begin position="181"/>
        <end position="198"/>
    </location>
</feature>
<keyword evidence="1" id="KW-0812">Transmembrane</keyword>
<keyword evidence="3" id="KW-0808">Transferase</keyword>
<dbReference type="InterPro" id="IPR050879">
    <property type="entry name" value="Acyltransferase_3"/>
</dbReference>